<sequence length="252" mass="28966">MPRLMLTDERWEILYKAMLSSERIYDKPAHRITMEGILYRMRTGLPWRDLPKEFGCWSKVFRRFNLWSSKGVLSHAFNTLVDSEDVEWLFIDGSIISAHQHGTGAASSATEDIGKSRGGNSTKIHLAVDSGGLPVYFELSQGQVNDIVHAKSLVENSPKAEHVVADKGYDSDTFREEVEKMGADSTIPRRKHQKKGNEDVDWCLYRYRHLVENAFGRIKNYRAIATRYDKLSRNYSSMVTLSFLMMWLPMHA</sequence>
<evidence type="ECO:0000259" key="2">
    <source>
        <dbReference type="Pfam" id="PF13340"/>
    </source>
</evidence>
<evidence type="ECO:0000259" key="1">
    <source>
        <dbReference type="Pfam" id="PF01609"/>
    </source>
</evidence>
<dbReference type="NCBIfam" id="NF033580">
    <property type="entry name" value="transpos_IS5_3"/>
    <property type="match status" value="1"/>
</dbReference>
<proteinExistence type="predicted"/>
<dbReference type="STRING" id="247523.B0W48_09690"/>
<organism evidence="3 4">
    <name type="scientific">Pseudoalteromonas aliena</name>
    <dbReference type="NCBI Taxonomy" id="247523"/>
    <lineage>
        <taxon>Bacteria</taxon>
        <taxon>Pseudomonadati</taxon>
        <taxon>Pseudomonadota</taxon>
        <taxon>Gammaproteobacteria</taxon>
        <taxon>Alteromonadales</taxon>
        <taxon>Pseudoalteromonadaceae</taxon>
        <taxon>Pseudoalteromonas</taxon>
    </lineage>
</organism>
<dbReference type="EMBL" id="CP019628">
    <property type="protein sequence ID" value="AQQ00036.1"/>
    <property type="molecule type" value="Genomic_DNA"/>
</dbReference>
<dbReference type="InterPro" id="IPR002559">
    <property type="entry name" value="Transposase_11"/>
</dbReference>
<dbReference type="PANTHER" id="PTHR30007">
    <property type="entry name" value="PHP DOMAIN PROTEIN"/>
    <property type="match status" value="1"/>
</dbReference>
<dbReference type="Proteomes" id="UP000188243">
    <property type="component" value="Chromosome"/>
</dbReference>
<feature type="domain" description="Insertion element IS402-like" evidence="2">
    <location>
        <begin position="6"/>
        <end position="75"/>
    </location>
</feature>
<accession>A0A1Q2GY28</accession>
<dbReference type="InterPro" id="IPR025161">
    <property type="entry name" value="IS402-like_dom"/>
</dbReference>
<dbReference type="PANTHER" id="PTHR30007:SF1">
    <property type="entry name" value="BLR1914 PROTEIN"/>
    <property type="match status" value="1"/>
</dbReference>
<dbReference type="KEGG" id="paln:B0W48_09690"/>
<dbReference type="Pfam" id="PF13340">
    <property type="entry name" value="DUF4096"/>
    <property type="match status" value="1"/>
</dbReference>
<dbReference type="GO" id="GO:0004803">
    <property type="term" value="F:transposase activity"/>
    <property type="evidence" value="ECO:0007669"/>
    <property type="project" value="InterPro"/>
</dbReference>
<evidence type="ECO:0000313" key="4">
    <source>
        <dbReference type="Proteomes" id="UP000188243"/>
    </source>
</evidence>
<name>A0A1Q2GY28_9GAMM</name>
<protein>
    <submittedName>
        <fullName evidence="3">IS5 family transposase</fullName>
    </submittedName>
</protein>
<dbReference type="GO" id="GO:0006313">
    <property type="term" value="P:DNA transposition"/>
    <property type="evidence" value="ECO:0007669"/>
    <property type="project" value="InterPro"/>
</dbReference>
<dbReference type="RefSeq" id="WP_077536752.1">
    <property type="nucleotide sequence ID" value="NZ_CP019628.1"/>
</dbReference>
<gene>
    <name evidence="3" type="ORF">B0W48_09690</name>
</gene>
<reference evidence="3 4" key="1">
    <citation type="submission" date="2017-02" db="EMBL/GenBank/DDBJ databases">
        <title>Complete genome sequence of the cold-active Pseudoalteromonas aliena strain EH1 isolated from Arctic seawater.</title>
        <authorList>
            <person name="Kim E."/>
            <person name="Heo E."/>
            <person name="Kim H."/>
            <person name="Kim D."/>
        </authorList>
    </citation>
    <scope>NUCLEOTIDE SEQUENCE [LARGE SCALE GENOMIC DNA]</scope>
    <source>
        <strain evidence="3 4">EH1</strain>
    </source>
</reference>
<feature type="domain" description="Transposase IS4-like" evidence="1">
    <location>
        <begin position="89"/>
        <end position="243"/>
    </location>
</feature>
<evidence type="ECO:0000313" key="3">
    <source>
        <dbReference type="EMBL" id="AQQ00036.1"/>
    </source>
</evidence>
<dbReference type="AlphaFoldDB" id="A0A1Q2GY28"/>
<dbReference type="Pfam" id="PF01609">
    <property type="entry name" value="DDE_Tnp_1"/>
    <property type="match status" value="1"/>
</dbReference>
<dbReference type="GO" id="GO:0003677">
    <property type="term" value="F:DNA binding"/>
    <property type="evidence" value="ECO:0007669"/>
    <property type="project" value="InterPro"/>
</dbReference>